<keyword evidence="3 13" id="KW-0436">Ligase</keyword>
<dbReference type="InterPro" id="IPR001962">
    <property type="entry name" value="Asn_synthase"/>
</dbReference>
<name>A0ABW5XA97_9FLAO</name>
<evidence type="ECO:0000259" key="12">
    <source>
        <dbReference type="PROSITE" id="PS51278"/>
    </source>
</evidence>
<dbReference type="Pfam" id="PF00733">
    <property type="entry name" value="Asn_synthase"/>
    <property type="match status" value="1"/>
</dbReference>
<evidence type="ECO:0000313" key="13">
    <source>
        <dbReference type="EMBL" id="MFD2834611.1"/>
    </source>
</evidence>
<keyword evidence="4" id="KW-0028">Amino-acid biosynthesis</keyword>
<comment type="similarity">
    <text evidence="1">Belongs to the asparagine synthetase family.</text>
</comment>
<dbReference type="CDD" id="cd00712">
    <property type="entry name" value="AsnB"/>
    <property type="match status" value="1"/>
</dbReference>
<dbReference type="PROSITE" id="PS51278">
    <property type="entry name" value="GATASE_TYPE_2"/>
    <property type="match status" value="1"/>
</dbReference>
<protein>
    <recommendedName>
        <fullName evidence="2">asparagine synthase (glutamine-hydrolyzing)</fullName>
        <ecNumber evidence="2">6.3.5.4</ecNumber>
    </recommendedName>
</protein>
<dbReference type="InterPro" id="IPR017932">
    <property type="entry name" value="GATase_2_dom"/>
</dbReference>
<feature type="region of interest" description="Disordered" evidence="11">
    <location>
        <begin position="515"/>
        <end position="534"/>
    </location>
</feature>
<dbReference type="InterPro" id="IPR033738">
    <property type="entry name" value="AsnB_N"/>
</dbReference>
<dbReference type="Proteomes" id="UP001597438">
    <property type="component" value="Unassembled WGS sequence"/>
</dbReference>
<evidence type="ECO:0000256" key="5">
    <source>
        <dbReference type="ARBA" id="ARBA00022741"/>
    </source>
</evidence>
<dbReference type="Gene3D" id="3.60.20.10">
    <property type="entry name" value="Glutamine Phosphoribosylpyrophosphate, subunit 1, domain 1"/>
    <property type="match status" value="1"/>
</dbReference>
<evidence type="ECO:0000256" key="9">
    <source>
        <dbReference type="ARBA" id="ARBA00029440"/>
    </source>
</evidence>
<evidence type="ECO:0000313" key="14">
    <source>
        <dbReference type="Proteomes" id="UP001597438"/>
    </source>
</evidence>
<dbReference type="PIRSF" id="PIRSF001589">
    <property type="entry name" value="Asn_synthetase_glu-h"/>
    <property type="match status" value="1"/>
</dbReference>
<dbReference type="PANTHER" id="PTHR11772:SF2">
    <property type="entry name" value="ASPARAGINE SYNTHETASE [GLUTAMINE-HYDROLYZING]"/>
    <property type="match status" value="1"/>
</dbReference>
<evidence type="ECO:0000256" key="8">
    <source>
        <dbReference type="ARBA" id="ARBA00022962"/>
    </source>
</evidence>
<dbReference type="InterPro" id="IPR014729">
    <property type="entry name" value="Rossmann-like_a/b/a_fold"/>
</dbReference>
<evidence type="ECO:0000256" key="7">
    <source>
        <dbReference type="ARBA" id="ARBA00022888"/>
    </source>
</evidence>
<keyword evidence="5" id="KW-0547">Nucleotide-binding</keyword>
<dbReference type="Pfam" id="PF13537">
    <property type="entry name" value="GATase_7"/>
    <property type="match status" value="1"/>
</dbReference>
<dbReference type="EMBL" id="JBHUOJ010000033">
    <property type="protein sequence ID" value="MFD2834611.1"/>
    <property type="molecule type" value="Genomic_DNA"/>
</dbReference>
<feature type="domain" description="Glutamine amidotransferase type-2" evidence="12">
    <location>
        <begin position="2"/>
        <end position="180"/>
    </location>
</feature>
<dbReference type="GO" id="GO:0004066">
    <property type="term" value="F:asparagine synthase (glutamine-hydrolyzing) activity"/>
    <property type="evidence" value="ECO:0007669"/>
    <property type="project" value="UniProtKB-EC"/>
</dbReference>
<organism evidence="13 14">
    <name type="scientific">Christiangramia antarctica</name>
    <dbReference type="NCBI Taxonomy" id="2058158"/>
    <lineage>
        <taxon>Bacteria</taxon>
        <taxon>Pseudomonadati</taxon>
        <taxon>Bacteroidota</taxon>
        <taxon>Flavobacteriia</taxon>
        <taxon>Flavobacteriales</taxon>
        <taxon>Flavobacteriaceae</taxon>
        <taxon>Christiangramia</taxon>
    </lineage>
</organism>
<evidence type="ECO:0000256" key="3">
    <source>
        <dbReference type="ARBA" id="ARBA00022598"/>
    </source>
</evidence>
<evidence type="ECO:0000256" key="4">
    <source>
        <dbReference type="ARBA" id="ARBA00022605"/>
    </source>
</evidence>
<evidence type="ECO:0000256" key="6">
    <source>
        <dbReference type="ARBA" id="ARBA00022840"/>
    </source>
</evidence>
<comment type="caution">
    <text evidence="13">The sequence shown here is derived from an EMBL/GenBank/DDBJ whole genome shotgun (WGS) entry which is preliminary data.</text>
</comment>
<sequence>MCGILAVIGKDIDTRKVRDLSKRMSHRGPDESGIKITDAGYVLAHERLSIVDLTTGIQPIQGSKKAWMIHNGEIYNHVALRNNELKDHQFRTTGDSEVIVHMYEKYGYDFVDMLDGVFSFVVVDGEDFIVGRDPIGVKPLYYGQDESGAMWFSSEMKALADACVEFSAFPPGHYYTPKTGFVRYYQPEWFDSEKSVQPLDLKKLRESLIAATKKRLMADVPLGVLLSGGLDSSLTSSIAARLIEGSGQKLHSFSIGLDADAPDLVAARKVADFLGTEHHEIHFTVEEGIEILEKLVWHLETYDVTSIRASTPMYFLSKVIAEKGIKVVLSGEGADEILGGYLYFKNAPSAEEFQRETVRRVQRLATADCLRADKSTMAHGLEARVPFLDKEFLQTAMEIVPEEKMAQTYDGVEKYILRKAFDTPERPFLPQEVLWRQKEQFSDGVGYNWIDQLIEYASKQVTDTELETAAGKFPVNTPTTKEAYFYRTIFHKHYPQDSAAKTVKKWIPKWQKDLDPSGRANETHVAPGMKKAMA</sequence>
<dbReference type="RefSeq" id="WP_251740703.1">
    <property type="nucleotide sequence ID" value="NZ_JBHUOJ010000033.1"/>
</dbReference>
<evidence type="ECO:0000256" key="1">
    <source>
        <dbReference type="ARBA" id="ARBA00005752"/>
    </source>
</evidence>
<dbReference type="SUPFAM" id="SSF56235">
    <property type="entry name" value="N-terminal nucleophile aminohydrolases (Ntn hydrolases)"/>
    <property type="match status" value="1"/>
</dbReference>
<dbReference type="InterPro" id="IPR050795">
    <property type="entry name" value="Asn_Synthetase"/>
</dbReference>
<evidence type="ECO:0000256" key="10">
    <source>
        <dbReference type="ARBA" id="ARBA00048741"/>
    </source>
</evidence>
<keyword evidence="6" id="KW-0067">ATP-binding</keyword>
<dbReference type="Gene3D" id="3.40.50.620">
    <property type="entry name" value="HUPs"/>
    <property type="match status" value="1"/>
</dbReference>
<dbReference type="SUPFAM" id="SSF52402">
    <property type="entry name" value="Adenine nucleotide alpha hydrolases-like"/>
    <property type="match status" value="1"/>
</dbReference>
<dbReference type="PANTHER" id="PTHR11772">
    <property type="entry name" value="ASPARAGINE SYNTHETASE"/>
    <property type="match status" value="1"/>
</dbReference>
<evidence type="ECO:0000256" key="2">
    <source>
        <dbReference type="ARBA" id="ARBA00012737"/>
    </source>
</evidence>
<keyword evidence="7" id="KW-0061">Asparagine biosynthesis</keyword>
<comment type="catalytic activity">
    <reaction evidence="10">
        <text>L-aspartate + L-glutamine + ATP + H2O = L-asparagine + L-glutamate + AMP + diphosphate + H(+)</text>
        <dbReference type="Rhea" id="RHEA:12228"/>
        <dbReference type="ChEBI" id="CHEBI:15377"/>
        <dbReference type="ChEBI" id="CHEBI:15378"/>
        <dbReference type="ChEBI" id="CHEBI:29985"/>
        <dbReference type="ChEBI" id="CHEBI:29991"/>
        <dbReference type="ChEBI" id="CHEBI:30616"/>
        <dbReference type="ChEBI" id="CHEBI:33019"/>
        <dbReference type="ChEBI" id="CHEBI:58048"/>
        <dbReference type="ChEBI" id="CHEBI:58359"/>
        <dbReference type="ChEBI" id="CHEBI:456215"/>
        <dbReference type="EC" id="6.3.5.4"/>
    </reaction>
</comment>
<gene>
    <name evidence="13" type="primary">asnB</name>
    <name evidence="13" type="ORF">ACFSYS_15065</name>
</gene>
<evidence type="ECO:0000256" key="11">
    <source>
        <dbReference type="SAM" id="MobiDB-lite"/>
    </source>
</evidence>
<comment type="pathway">
    <text evidence="9">Amino-acid biosynthesis.</text>
</comment>
<dbReference type="NCBIfam" id="TIGR01536">
    <property type="entry name" value="asn_synth_AEB"/>
    <property type="match status" value="1"/>
</dbReference>
<dbReference type="InterPro" id="IPR029055">
    <property type="entry name" value="Ntn_hydrolases_N"/>
</dbReference>
<keyword evidence="8" id="KW-0315">Glutamine amidotransferase</keyword>
<accession>A0ABW5XA97</accession>
<dbReference type="InterPro" id="IPR006426">
    <property type="entry name" value="Asn_synth_AEB"/>
</dbReference>
<reference evidence="14" key="1">
    <citation type="journal article" date="2019" name="Int. J. Syst. Evol. Microbiol.">
        <title>The Global Catalogue of Microorganisms (GCM) 10K type strain sequencing project: providing services to taxonomists for standard genome sequencing and annotation.</title>
        <authorList>
            <consortium name="The Broad Institute Genomics Platform"/>
            <consortium name="The Broad Institute Genome Sequencing Center for Infectious Disease"/>
            <person name="Wu L."/>
            <person name="Ma J."/>
        </authorList>
    </citation>
    <scope>NUCLEOTIDE SEQUENCE [LARGE SCALE GENOMIC DNA]</scope>
    <source>
        <strain evidence="14">KCTC 52925</strain>
    </source>
</reference>
<dbReference type="CDD" id="cd01991">
    <property type="entry name" value="Asn_synthase_B_C"/>
    <property type="match status" value="1"/>
</dbReference>
<dbReference type="EC" id="6.3.5.4" evidence="2"/>
<dbReference type="NCBIfam" id="NF006949">
    <property type="entry name" value="PRK09431.1"/>
    <property type="match status" value="1"/>
</dbReference>
<proteinExistence type="inferred from homology"/>
<keyword evidence="14" id="KW-1185">Reference proteome</keyword>